<accession>A0A8S1LWQ9</accession>
<organism evidence="1 2">
    <name type="scientific">Paramecium sonneborni</name>
    <dbReference type="NCBI Taxonomy" id="65129"/>
    <lineage>
        <taxon>Eukaryota</taxon>
        <taxon>Sar</taxon>
        <taxon>Alveolata</taxon>
        <taxon>Ciliophora</taxon>
        <taxon>Intramacronucleata</taxon>
        <taxon>Oligohymenophorea</taxon>
        <taxon>Peniculida</taxon>
        <taxon>Parameciidae</taxon>
        <taxon>Paramecium</taxon>
    </lineage>
</organism>
<dbReference type="Proteomes" id="UP000692954">
    <property type="component" value="Unassembled WGS sequence"/>
</dbReference>
<dbReference type="PROSITE" id="PS51221">
    <property type="entry name" value="TTL"/>
    <property type="match status" value="1"/>
</dbReference>
<evidence type="ECO:0000313" key="1">
    <source>
        <dbReference type="EMBL" id="CAD8070732.1"/>
    </source>
</evidence>
<dbReference type="EMBL" id="CAJJDN010000027">
    <property type="protein sequence ID" value="CAD8070732.1"/>
    <property type="molecule type" value="Genomic_DNA"/>
</dbReference>
<dbReference type="PANTHER" id="PTHR46069">
    <property type="entry name" value="TUBULIN TYROSINE LIGASE"/>
    <property type="match status" value="1"/>
</dbReference>
<gene>
    <name evidence="1" type="ORF">PSON_ATCC_30995.1.T0270142</name>
</gene>
<name>A0A8S1LWQ9_9CILI</name>
<comment type="caution">
    <text evidence="1">The sequence shown here is derived from an EMBL/GenBank/DDBJ whole genome shotgun (WGS) entry which is preliminary data.</text>
</comment>
<dbReference type="OrthoDB" id="202825at2759"/>
<keyword evidence="2" id="KW-1185">Reference proteome</keyword>
<dbReference type="InterPro" id="IPR004344">
    <property type="entry name" value="TTL/TTLL_fam"/>
</dbReference>
<dbReference type="PANTHER" id="PTHR46069:SF1">
    <property type="entry name" value="CHROMOSOME UNDETERMINED SCAFFOLD_125, WHOLE GENOME SHOTGUN SEQUENCE"/>
    <property type="match status" value="1"/>
</dbReference>
<evidence type="ECO:0000313" key="2">
    <source>
        <dbReference type="Proteomes" id="UP000692954"/>
    </source>
</evidence>
<evidence type="ECO:0008006" key="3">
    <source>
        <dbReference type="Google" id="ProtNLM"/>
    </source>
</evidence>
<sequence length="530" mass="63064">MNSPKKNAFPTLNNLKIIQSSYGQRINKCTPLVIKKDTKKIIDTKLLSQTSIEQAKQRFISNQERQKQQQKSLPPIMKKKEFHQRSVSVSAPKTQYSKYFYFIGEGNNNQLIKKLLDERQNWVQVKDPKSKKINFKWQETEKGYEYQTINQKEQAIQMLNHFEFHSEISDKFKLAVNFKAYCDKNRLNIYDYIPTTFAIECTNENLRSELFQFISFYRQNCPQHKLAELDKTIKQNFFSFTTLYDNKVNHYPTLFGNENLWIFKPSNMNQGRGIHVVRSLQEVLDIQNKYQGGYKEKLLEVKRNEQNEIINKVVYLNTLVTEQFVIQKYIEKPFLIDGRKFDIRAYVLLTSNLQIYFYREGQLRLATEKFDTKVQSNYVHLTNNAIQYTHPQYGKSEEGNQYNFDQAQSLFKKDFRKDILAKIKMISYTAFQTVKHKINKQKRKNCFEIFGMDFIIDEQQYPWLIEVNTNPSLEVTSKLLDQLFPRMVNDAFQLTIDLVFPQNEPNHNYPLMNYKNDENLWESMGYLQSS</sequence>
<dbReference type="Pfam" id="PF03133">
    <property type="entry name" value="TTL"/>
    <property type="match status" value="1"/>
</dbReference>
<reference evidence="1" key="1">
    <citation type="submission" date="2021-01" db="EMBL/GenBank/DDBJ databases">
        <authorList>
            <consortium name="Genoscope - CEA"/>
            <person name="William W."/>
        </authorList>
    </citation>
    <scope>NUCLEOTIDE SEQUENCE</scope>
</reference>
<dbReference type="AlphaFoldDB" id="A0A8S1LWQ9"/>
<proteinExistence type="predicted"/>
<protein>
    <recommendedName>
        <fullName evidence="3">Tubulin-tyrosine ligase family protein</fullName>
    </recommendedName>
</protein>